<evidence type="ECO:0000313" key="2">
    <source>
        <dbReference type="EMBL" id="QJA61981.1"/>
    </source>
</evidence>
<gene>
    <name evidence="2" type="ORF">MM415B00842_0002</name>
    <name evidence="1" type="ORF">TM448A01300_0009</name>
</gene>
<dbReference type="AlphaFoldDB" id="A0A6H1ZPE3"/>
<proteinExistence type="predicted"/>
<keyword evidence="1" id="KW-0548">Nucleotidyltransferase</keyword>
<reference evidence="1" key="1">
    <citation type="submission" date="2020-03" db="EMBL/GenBank/DDBJ databases">
        <title>The deep terrestrial virosphere.</title>
        <authorList>
            <person name="Holmfeldt K."/>
            <person name="Nilsson E."/>
            <person name="Simone D."/>
            <person name="Lopez-Fernandez M."/>
            <person name="Wu X."/>
            <person name="de Brujin I."/>
            <person name="Lundin D."/>
            <person name="Andersson A."/>
            <person name="Bertilsson S."/>
            <person name="Dopson M."/>
        </authorList>
    </citation>
    <scope>NUCLEOTIDE SEQUENCE</scope>
    <source>
        <strain evidence="2">MM415B00842</strain>
        <strain evidence="1">TM448A01300</strain>
    </source>
</reference>
<dbReference type="Gene3D" id="3.90.550.10">
    <property type="entry name" value="Spore Coat Polysaccharide Biosynthesis Protein SpsA, Chain A"/>
    <property type="match status" value="1"/>
</dbReference>
<dbReference type="InterPro" id="IPR029044">
    <property type="entry name" value="Nucleotide-diphossugar_trans"/>
</dbReference>
<dbReference type="EMBL" id="MT144131">
    <property type="protein sequence ID" value="QJA49332.1"/>
    <property type="molecule type" value="Genomic_DNA"/>
</dbReference>
<dbReference type="InterPro" id="IPR003329">
    <property type="entry name" value="Cytidylyl_trans"/>
</dbReference>
<organism evidence="1">
    <name type="scientific">viral metagenome</name>
    <dbReference type="NCBI Taxonomy" id="1070528"/>
    <lineage>
        <taxon>unclassified sequences</taxon>
        <taxon>metagenomes</taxon>
        <taxon>organismal metagenomes</taxon>
    </lineage>
</organism>
<evidence type="ECO:0000313" key="1">
    <source>
        <dbReference type="EMBL" id="QJA49332.1"/>
    </source>
</evidence>
<sequence length="141" mass="16563">MSLWVDDVVVASPHYIPVNFNAHRFIGSEKDVLDRYYKCAKEFQGDVIVRITSDCPFIDPDIIDEAVEYYYRTDFGFVGFAPIDGLDVEVFSYKLLEEAWKKAKDPFDREHVTPYMKRKTKLSVDTAIDLKRARRWYGLHK</sequence>
<dbReference type="SUPFAM" id="SSF53448">
    <property type="entry name" value="Nucleotide-diphospho-sugar transferases"/>
    <property type="match status" value="1"/>
</dbReference>
<accession>A0A6H1ZPE3</accession>
<dbReference type="EMBL" id="MT141459">
    <property type="protein sequence ID" value="QJA61981.1"/>
    <property type="molecule type" value="Genomic_DNA"/>
</dbReference>
<dbReference type="Pfam" id="PF02348">
    <property type="entry name" value="CTP_transf_3"/>
    <property type="match status" value="1"/>
</dbReference>
<protein>
    <submittedName>
        <fullName evidence="1">Putative cytidylyltransferase</fullName>
    </submittedName>
</protein>
<name>A0A6H1ZPE3_9ZZZZ</name>
<keyword evidence="1" id="KW-0808">Transferase</keyword>
<dbReference type="GO" id="GO:0016779">
    <property type="term" value="F:nucleotidyltransferase activity"/>
    <property type="evidence" value="ECO:0007669"/>
    <property type="project" value="UniProtKB-KW"/>
</dbReference>